<evidence type="ECO:0000256" key="3">
    <source>
        <dbReference type="ARBA" id="ARBA00022898"/>
    </source>
</evidence>
<evidence type="ECO:0000256" key="1">
    <source>
        <dbReference type="ARBA" id="ARBA00001933"/>
    </source>
</evidence>
<evidence type="ECO:0000256" key="4">
    <source>
        <dbReference type="ARBA" id="ARBA00023239"/>
    </source>
</evidence>
<comment type="caution">
    <text evidence="7">The sequence shown here is derived from an EMBL/GenBank/DDBJ whole genome shotgun (WGS) entry which is preliminary data.</text>
</comment>
<gene>
    <name evidence="7" type="ORF">MKK02DRAFT_44173</name>
</gene>
<comment type="cofactor">
    <cofactor evidence="1 5 6">
        <name>pyridoxal 5'-phosphate</name>
        <dbReference type="ChEBI" id="CHEBI:597326"/>
    </cofactor>
</comment>
<dbReference type="InterPro" id="IPR021115">
    <property type="entry name" value="Pyridoxal-P_BS"/>
</dbReference>
<dbReference type="SUPFAM" id="SSF53383">
    <property type="entry name" value="PLP-dependent transferases"/>
    <property type="match status" value="1"/>
</dbReference>
<reference evidence="7" key="1">
    <citation type="journal article" date="2022" name="G3 (Bethesda)">
        <title>High quality genome of the basidiomycete yeast Dioszegia hungarica PDD-24b-2 isolated from cloud water.</title>
        <authorList>
            <person name="Jarrige D."/>
            <person name="Haridas S."/>
            <person name="Bleykasten-Grosshans C."/>
            <person name="Joly M."/>
            <person name="Nadalig T."/>
            <person name="Sancelme M."/>
            <person name="Vuilleumier S."/>
            <person name="Grigoriev I.V."/>
            <person name="Amato P."/>
            <person name="Bringel F."/>
        </authorList>
    </citation>
    <scope>NUCLEOTIDE SEQUENCE</scope>
    <source>
        <strain evidence="7">PDD-24b-2</strain>
    </source>
</reference>
<dbReference type="PANTHER" id="PTHR11999:SF165">
    <property type="entry name" value="DECARBOXYLASE, PUTATIVE (AFU_ORTHOLOGUE AFUA_2G04980)-RELATED"/>
    <property type="match status" value="1"/>
</dbReference>
<comment type="similarity">
    <text evidence="2 6">Belongs to the group II decarboxylase family.</text>
</comment>
<feature type="modified residue" description="N6-(pyridoxal phosphate)lysine" evidence="5">
    <location>
        <position position="319"/>
    </location>
</feature>
<dbReference type="InterPro" id="IPR010977">
    <property type="entry name" value="Aromatic_deC"/>
</dbReference>
<accession>A0AA38H7C3</accession>
<dbReference type="Proteomes" id="UP001164286">
    <property type="component" value="Unassembled WGS sequence"/>
</dbReference>
<dbReference type="GO" id="GO:0005737">
    <property type="term" value="C:cytoplasm"/>
    <property type="evidence" value="ECO:0007669"/>
    <property type="project" value="TreeGrafter"/>
</dbReference>
<dbReference type="Gene3D" id="3.90.1150.10">
    <property type="entry name" value="Aspartate Aminotransferase, domain 1"/>
    <property type="match status" value="1"/>
</dbReference>
<evidence type="ECO:0000256" key="2">
    <source>
        <dbReference type="ARBA" id="ARBA00009533"/>
    </source>
</evidence>
<dbReference type="InterPro" id="IPR015424">
    <property type="entry name" value="PyrdxlP-dep_Trfase"/>
</dbReference>
<dbReference type="GO" id="GO:0019752">
    <property type="term" value="P:carboxylic acid metabolic process"/>
    <property type="evidence" value="ECO:0007669"/>
    <property type="project" value="InterPro"/>
</dbReference>
<dbReference type="GeneID" id="77732016"/>
<keyword evidence="3 5" id="KW-0663">Pyridoxal phosphate</keyword>
<dbReference type="PROSITE" id="PS00392">
    <property type="entry name" value="DDC_GAD_HDC_YDC"/>
    <property type="match status" value="1"/>
</dbReference>
<dbReference type="InterPro" id="IPR015422">
    <property type="entry name" value="PyrdxlP-dep_Trfase_small"/>
</dbReference>
<dbReference type="InterPro" id="IPR002129">
    <property type="entry name" value="PyrdxlP-dep_de-COase"/>
</dbReference>
<name>A0AA38H7C3_9TREE</name>
<evidence type="ECO:0000256" key="5">
    <source>
        <dbReference type="PIRSR" id="PIRSR602129-50"/>
    </source>
</evidence>
<dbReference type="Gene3D" id="3.40.640.10">
    <property type="entry name" value="Type I PLP-dependent aspartate aminotransferase-like (Major domain)"/>
    <property type="match status" value="1"/>
</dbReference>
<dbReference type="InterPro" id="IPR015421">
    <property type="entry name" value="PyrdxlP-dep_Trfase_major"/>
</dbReference>
<keyword evidence="4 6" id="KW-0456">Lyase</keyword>
<dbReference type="RefSeq" id="XP_052945260.1">
    <property type="nucleotide sequence ID" value="XM_053092811.1"/>
</dbReference>
<proteinExistence type="inferred from homology"/>
<dbReference type="EMBL" id="JAKWFO010000005">
    <property type="protein sequence ID" value="KAI9635483.1"/>
    <property type="molecule type" value="Genomic_DNA"/>
</dbReference>
<dbReference type="AlphaFoldDB" id="A0AA38H7C3"/>
<dbReference type="GO" id="GO:0016831">
    <property type="term" value="F:carboxy-lyase activity"/>
    <property type="evidence" value="ECO:0007669"/>
    <property type="project" value="InterPro"/>
</dbReference>
<evidence type="ECO:0000313" key="8">
    <source>
        <dbReference type="Proteomes" id="UP001164286"/>
    </source>
</evidence>
<evidence type="ECO:0000313" key="7">
    <source>
        <dbReference type="EMBL" id="KAI9635483.1"/>
    </source>
</evidence>
<dbReference type="Pfam" id="PF00282">
    <property type="entry name" value="Pyridoxal_deC"/>
    <property type="match status" value="1"/>
</dbReference>
<dbReference type="GO" id="GO:0030170">
    <property type="term" value="F:pyridoxal phosphate binding"/>
    <property type="evidence" value="ECO:0007669"/>
    <property type="project" value="InterPro"/>
</dbReference>
<evidence type="ECO:0000256" key="6">
    <source>
        <dbReference type="RuleBase" id="RU000382"/>
    </source>
</evidence>
<dbReference type="PANTHER" id="PTHR11999">
    <property type="entry name" value="GROUP II PYRIDOXAL-5-PHOSPHATE DECARBOXYLASE"/>
    <property type="match status" value="1"/>
</dbReference>
<organism evidence="7 8">
    <name type="scientific">Dioszegia hungarica</name>
    <dbReference type="NCBI Taxonomy" id="4972"/>
    <lineage>
        <taxon>Eukaryota</taxon>
        <taxon>Fungi</taxon>
        <taxon>Dikarya</taxon>
        <taxon>Basidiomycota</taxon>
        <taxon>Agaricomycotina</taxon>
        <taxon>Tremellomycetes</taxon>
        <taxon>Tremellales</taxon>
        <taxon>Bulleribasidiaceae</taxon>
        <taxon>Dioszegia</taxon>
    </lineage>
</organism>
<protein>
    <submittedName>
        <fullName evidence="7">Aromatic-L-amino-acid/L-histidine decarboxylase</fullName>
    </submittedName>
</protein>
<keyword evidence="8" id="KW-1185">Reference proteome</keyword>
<sequence>MEAVDPAGEFAANLHTLVSHLTERHDDLPTLPTLPAPETVQSTIASLPATLPDAGLGTTATASYLLNDILPGCLSAQNGPNYFGFVVGGVTPAAQLADILVGAYDENVQVTLPGQTAATAIEARVLELVLDLMGVERAKFGGRTITTGATASNVLGMACAREYLYAHSPHLPKDYSFARSGPPSSPNLPSPPIIVLALHPHFSILKAAALVGIGSGPNVVHQIPCQEEDELAFDLAALEKRLAEEKEVGRGVVVVYGLGEVNTGELGRDPPRVAELCRTYGAWLHIDAAFGGFASVVPELRHLVEGMDQADSLTLDGHKWLNVPYDCGLFYTKSAHALPGVFAPVEAPAYLTASSTSAGTAGPQDGQVIHEQVPSPLYVNIENSRRFRALPLLASLMSLGKDGYRDLIRRNIKFAQSIATYLHNSPFYDLLNTYPGADAAKQGIIPLNIVLFAPARGGSLETGAELANAINATRRMYVTATKWRGRGAVRLAVSNWRTGLGGEEEVKRIVGILEEVMRESGKSGM</sequence>